<dbReference type="PRINTS" id="PR00080">
    <property type="entry name" value="SDRFAMILY"/>
</dbReference>
<organism evidence="4 5">
    <name type="scientific">Penicillium crustosum</name>
    <name type="common">Blue mold fungus</name>
    <dbReference type="NCBI Taxonomy" id="36656"/>
    <lineage>
        <taxon>Eukaryota</taxon>
        <taxon>Fungi</taxon>
        <taxon>Dikarya</taxon>
        <taxon>Ascomycota</taxon>
        <taxon>Pezizomycotina</taxon>
        <taxon>Eurotiomycetes</taxon>
        <taxon>Eurotiomycetidae</taxon>
        <taxon>Eurotiales</taxon>
        <taxon>Aspergillaceae</taxon>
        <taxon>Penicillium</taxon>
    </lineage>
</organism>
<evidence type="ECO:0000313" key="4">
    <source>
        <dbReference type="EMBL" id="KAF7525797.1"/>
    </source>
</evidence>
<comment type="caution">
    <text evidence="4">The sequence shown here is derived from an EMBL/GenBank/DDBJ whole genome shotgun (WGS) entry which is preliminary data.</text>
</comment>
<evidence type="ECO:0000313" key="5">
    <source>
        <dbReference type="Proteomes" id="UP000701341"/>
    </source>
</evidence>
<dbReference type="FunFam" id="3.40.50.720:FF:000084">
    <property type="entry name" value="Short-chain dehydrogenase reductase"/>
    <property type="match status" value="1"/>
</dbReference>
<dbReference type="InterPro" id="IPR020904">
    <property type="entry name" value="Sc_DH/Rdtase_CS"/>
</dbReference>
<keyword evidence="5" id="KW-1185">Reference proteome</keyword>
<dbReference type="PANTHER" id="PTHR43639">
    <property type="entry name" value="OXIDOREDUCTASE, SHORT-CHAIN DEHYDROGENASE/REDUCTASE FAMILY (AFU_ORTHOLOGUE AFUA_5G02870)"/>
    <property type="match status" value="1"/>
</dbReference>
<gene>
    <name evidence="4" type="ORF">PCG10_004547</name>
</gene>
<dbReference type="Gene3D" id="3.40.50.720">
    <property type="entry name" value="NAD(P)-binding Rossmann-like Domain"/>
    <property type="match status" value="1"/>
</dbReference>
<accession>A0A9P5L4D6</accession>
<dbReference type="Proteomes" id="UP000701341">
    <property type="component" value="Unassembled WGS sequence"/>
</dbReference>
<evidence type="ECO:0000256" key="1">
    <source>
        <dbReference type="ARBA" id="ARBA00006484"/>
    </source>
</evidence>
<dbReference type="AlphaFoldDB" id="A0A9P5L4D6"/>
<dbReference type="InterPro" id="IPR002347">
    <property type="entry name" value="SDR_fam"/>
</dbReference>
<dbReference type="Pfam" id="PF13561">
    <property type="entry name" value="adh_short_C2"/>
    <property type="match status" value="1"/>
</dbReference>
<evidence type="ECO:0000256" key="2">
    <source>
        <dbReference type="ARBA" id="ARBA00022857"/>
    </source>
</evidence>
<keyword evidence="2" id="KW-0521">NADP</keyword>
<dbReference type="OrthoDB" id="47007at2759"/>
<keyword evidence="3" id="KW-0560">Oxidoreductase</keyword>
<dbReference type="SUPFAM" id="SSF51735">
    <property type="entry name" value="NAD(P)-binding Rossmann-fold domains"/>
    <property type="match status" value="1"/>
</dbReference>
<protein>
    <submittedName>
        <fullName evidence="4">Uncharacterized protein</fullName>
    </submittedName>
</protein>
<comment type="similarity">
    <text evidence="1">Belongs to the short-chain dehydrogenases/reductases (SDR) family.</text>
</comment>
<proteinExistence type="inferred from homology"/>
<dbReference type="EMBL" id="JAAOZQ010000026">
    <property type="protein sequence ID" value="KAF7525797.1"/>
    <property type="molecule type" value="Genomic_DNA"/>
</dbReference>
<evidence type="ECO:0000256" key="3">
    <source>
        <dbReference type="ARBA" id="ARBA00023002"/>
    </source>
</evidence>
<dbReference type="PANTHER" id="PTHR43639:SF1">
    <property type="entry name" value="SHORT-CHAIN DEHYDROGENASE_REDUCTASE FAMILY PROTEIN"/>
    <property type="match status" value="1"/>
</dbReference>
<name>A0A9P5L4D6_PENCR</name>
<dbReference type="CDD" id="cd05233">
    <property type="entry name" value="SDR_c"/>
    <property type="match status" value="1"/>
</dbReference>
<dbReference type="GO" id="GO:0016491">
    <property type="term" value="F:oxidoreductase activity"/>
    <property type="evidence" value="ECO:0007669"/>
    <property type="project" value="UniProtKB-KW"/>
</dbReference>
<reference evidence="4" key="1">
    <citation type="submission" date="2020-02" db="EMBL/GenBank/DDBJ databases">
        <authorList>
            <person name="Lichtner F.J."/>
        </authorList>
    </citation>
    <scope>NUCLEOTIDE SEQUENCE</scope>
    <source>
        <strain evidence="4">G10</strain>
    </source>
</reference>
<sequence>MSSLEFTGKLAIVTGASKQNGIGFATAYALAKGGADIVLHYNSNKVAAHLSVAKIRELGVKAIAVQSDAGSLSFGDDIARAVVDGFPGRQVDIVVNNAGHATFQENTEKVVVEEFDALFHPNVRGPHLLVRAILPYLASPGGRIVNVGSVVARTGAKQAALYSCTKSALNTLTLAWAEELGEKGITVNVVSPGPIDTDYAPPEDHPLTQKFRAQQYIKRNGTAEEVANVILFAASAGASFVSGQFLGVDGGLSYV</sequence>
<dbReference type="PRINTS" id="PR00081">
    <property type="entry name" value="GDHRDH"/>
</dbReference>
<dbReference type="InterPro" id="IPR036291">
    <property type="entry name" value="NAD(P)-bd_dom_sf"/>
</dbReference>
<dbReference type="PROSITE" id="PS00061">
    <property type="entry name" value="ADH_SHORT"/>
    <property type="match status" value="1"/>
</dbReference>